<keyword evidence="10" id="KW-1185">Reference proteome</keyword>
<dbReference type="Pfam" id="PF06580">
    <property type="entry name" value="His_kinase"/>
    <property type="match status" value="1"/>
</dbReference>
<keyword evidence="7" id="KW-0812">Transmembrane</keyword>
<dbReference type="Pfam" id="PF00672">
    <property type="entry name" value="HAMP"/>
    <property type="match status" value="1"/>
</dbReference>
<dbReference type="PANTHER" id="PTHR34220">
    <property type="entry name" value="SENSOR HISTIDINE KINASE YPDA"/>
    <property type="match status" value="1"/>
</dbReference>
<gene>
    <name evidence="9" type="ORF">A6K24_00165</name>
</gene>
<evidence type="ECO:0000256" key="3">
    <source>
        <dbReference type="ARBA" id="ARBA00022553"/>
    </source>
</evidence>
<protein>
    <recommendedName>
        <fullName evidence="8">HAMP domain-containing protein</fullName>
    </recommendedName>
</protein>
<keyword evidence="2" id="KW-1003">Cell membrane</keyword>
<evidence type="ECO:0000313" key="9">
    <source>
        <dbReference type="EMBL" id="OAS89020.1"/>
    </source>
</evidence>
<feature type="domain" description="HAMP" evidence="8">
    <location>
        <begin position="295"/>
        <end position="348"/>
    </location>
</feature>
<keyword evidence="6 7" id="KW-0472">Membrane</keyword>
<dbReference type="InterPro" id="IPR036890">
    <property type="entry name" value="HATPase_C_sf"/>
</dbReference>
<evidence type="ECO:0000256" key="7">
    <source>
        <dbReference type="SAM" id="Phobius"/>
    </source>
</evidence>
<evidence type="ECO:0000256" key="4">
    <source>
        <dbReference type="ARBA" id="ARBA00022679"/>
    </source>
</evidence>
<organism evidence="9 10">
    <name type="scientific">Metabacillus litoralis</name>
    <dbReference type="NCBI Taxonomy" id="152268"/>
    <lineage>
        <taxon>Bacteria</taxon>
        <taxon>Bacillati</taxon>
        <taxon>Bacillota</taxon>
        <taxon>Bacilli</taxon>
        <taxon>Bacillales</taxon>
        <taxon>Bacillaceae</taxon>
        <taxon>Metabacillus</taxon>
    </lineage>
</organism>
<keyword evidence="4" id="KW-0808">Transferase</keyword>
<dbReference type="PROSITE" id="PS50885">
    <property type="entry name" value="HAMP"/>
    <property type="match status" value="1"/>
</dbReference>
<dbReference type="InterPro" id="IPR050640">
    <property type="entry name" value="Bact_2-comp_sensor_kinase"/>
</dbReference>
<name>A0A179T6M7_9BACI</name>
<dbReference type="SMART" id="SM00387">
    <property type="entry name" value="HATPase_c"/>
    <property type="match status" value="1"/>
</dbReference>
<reference evidence="10" key="1">
    <citation type="submission" date="2016-04" db="EMBL/GenBank/DDBJ databases">
        <authorList>
            <person name="Lyu Z."/>
            <person name="Lyu W."/>
        </authorList>
    </citation>
    <scope>NUCLEOTIDE SEQUENCE [LARGE SCALE GENOMIC DNA]</scope>
    <source>
        <strain evidence="10">C44</strain>
    </source>
</reference>
<dbReference type="Pfam" id="PF02518">
    <property type="entry name" value="HATPase_c"/>
    <property type="match status" value="1"/>
</dbReference>
<dbReference type="InterPro" id="IPR003660">
    <property type="entry name" value="HAMP_dom"/>
</dbReference>
<evidence type="ECO:0000259" key="8">
    <source>
        <dbReference type="PROSITE" id="PS50885"/>
    </source>
</evidence>
<evidence type="ECO:0000256" key="2">
    <source>
        <dbReference type="ARBA" id="ARBA00022475"/>
    </source>
</evidence>
<dbReference type="Proteomes" id="UP000078534">
    <property type="component" value="Unassembled WGS sequence"/>
</dbReference>
<sequence length="562" mass="65713">MKFRKVRIEDNLFNKMFVFIALSIIIPLALLGYLSYDRSKSQLEKVTSQLLHDNIELNKKQVNRLLKDAEIESEKMVTSIQLQKLLQSHPPTSYIEEKAFINRISQLIAQLKGTYGVYVFPKQMKYYPNYLELINGNDFKPSTEMMLKAFDLKEKGIWYHYWDESSNKPVFTYIRAVRSSYYFEPLGVIVLKIPDSLVREELSFPSSFENYNTMIVDQENNIISDANSSLYHEKFVPEEDWNIAETQLNEQGWKLITALPNKEVTGNIEQIKNFTLWIVVNSIFIVSIYLVFIVRNFTLPIKALVSHMEKVRIGVLKHFRMERSRKDEIGQLVGGFNQMITGMSELIEQTKKMESDKRNFELQTLNHQINPHFFYNTLDAIKWRAEKVDEKNIALMVTKLANLLRFSLNNNNEWTTIERELEHANNYLDIEKLRSNRLFKVFVQVDPTILKFNVIKLILQPIVENCIKHGISNLPEGKGKILLTAKRIEQDIIFIIEDNGPGLTSNKLDKEKNTSHVHHGIGLKNVHKRLQIHFGTEYGIKVDEDHHQGFRVIIRHPVREEQ</sequence>
<dbReference type="GO" id="GO:0000155">
    <property type="term" value="F:phosphorelay sensor kinase activity"/>
    <property type="evidence" value="ECO:0007669"/>
    <property type="project" value="InterPro"/>
</dbReference>
<comment type="subcellular location">
    <subcellularLocation>
        <location evidence="1">Cell membrane</location>
        <topology evidence="1">Multi-pass membrane protein</topology>
    </subcellularLocation>
</comment>
<dbReference type="Gene3D" id="3.30.565.10">
    <property type="entry name" value="Histidine kinase-like ATPase, C-terminal domain"/>
    <property type="match status" value="1"/>
</dbReference>
<dbReference type="SUPFAM" id="SSF55874">
    <property type="entry name" value="ATPase domain of HSP90 chaperone/DNA topoisomerase II/histidine kinase"/>
    <property type="match status" value="1"/>
</dbReference>
<comment type="caution">
    <text evidence="9">The sequence shown here is derived from an EMBL/GenBank/DDBJ whole genome shotgun (WGS) entry which is preliminary data.</text>
</comment>
<accession>A0A179T6M7</accession>
<dbReference type="Gene3D" id="6.10.340.10">
    <property type="match status" value="1"/>
</dbReference>
<dbReference type="PANTHER" id="PTHR34220:SF7">
    <property type="entry name" value="SENSOR HISTIDINE KINASE YPDA"/>
    <property type="match status" value="1"/>
</dbReference>
<feature type="transmembrane region" description="Helical" evidence="7">
    <location>
        <begin position="274"/>
        <end position="294"/>
    </location>
</feature>
<dbReference type="STRING" id="152268.A6K24_00165"/>
<dbReference type="RefSeq" id="WP_066323650.1">
    <property type="nucleotide sequence ID" value="NZ_LWSG01000001.1"/>
</dbReference>
<dbReference type="OrthoDB" id="9776552at2"/>
<proteinExistence type="predicted"/>
<dbReference type="EMBL" id="LWSG01000001">
    <property type="protein sequence ID" value="OAS89020.1"/>
    <property type="molecule type" value="Genomic_DNA"/>
</dbReference>
<dbReference type="GO" id="GO:0005886">
    <property type="term" value="C:plasma membrane"/>
    <property type="evidence" value="ECO:0007669"/>
    <property type="project" value="UniProtKB-SubCell"/>
</dbReference>
<evidence type="ECO:0000256" key="6">
    <source>
        <dbReference type="ARBA" id="ARBA00023136"/>
    </source>
</evidence>
<feature type="transmembrane region" description="Helical" evidence="7">
    <location>
        <begin position="12"/>
        <end position="36"/>
    </location>
</feature>
<keyword evidence="7" id="KW-1133">Transmembrane helix</keyword>
<evidence type="ECO:0000256" key="1">
    <source>
        <dbReference type="ARBA" id="ARBA00004651"/>
    </source>
</evidence>
<dbReference type="InterPro" id="IPR003594">
    <property type="entry name" value="HATPase_dom"/>
</dbReference>
<dbReference type="SUPFAM" id="SSF158472">
    <property type="entry name" value="HAMP domain-like"/>
    <property type="match status" value="1"/>
</dbReference>
<evidence type="ECO:0000313" key="10">
    <source>
        <dbReference type="Proteomes" id="UP000078534"/>
    </source>
</evidence>
<dbReference type="SMART" id="SM00304">
    <property type="entry name" value="HAMP"/>
    <property type="match status" value="1"/>
</dbReference>
<evidence type="ECO:0000256" key="5">
    <source>
        <dbReference type="ARBA" id="ARBA00022777"/>
    </source>
</evidence>
<keyword evidence="3" id="KW-0597">Phosphoprotein</keyword>
<keyword evidence="5" id="KW-0418">Kinase</keyword>
<dbReference type="CDD" id="cd06225">
    <property type="entry name" value="HAMP"/>
    <property type="match status" value="1"/>
</dbReference>
<dbReference type="InterPro" id="IPR010559">
    <property type="entry name" value="Sig_transdc_His_kin_internal"/>
</dbReference>
<dbReference type="AlphaFoldDB" id="A0A179T6M7"/>